<organism evidence="2 3">
    <name type="scientific">Fructobacillus apis</name>
    <dbReference type="NCBI Taxonomy" id="2935017"/>
    <lineage>
        <taxon>Bacteria</taxon>
        <taxon>Bacillati</taxon>
        <taxon>Bacillota</taxon>
        <taxon>Bacilli</taxon>
        <taxon>Lactobacillales</taxon>
        <taxon>Lactobacillaceae</taxon>
        <taxon>Fructobacillus</taxon>
    </lineage>
</organism>
<dbReference type="Proteomes" id="UP001523234">
    <property type="component" value="Unassembled WGS sequence"/>
</dbReference>
<gene>
    <name evidence="2" type="primary">asp3</name>
    <name evidence="2" type="ORF">NFX39_03685</name>
</gene>
<keyword evidence="3" id="KW-1185">Reference proteome</keyword>
<sequence length="414" mass="47069">MQYQIYWQPQTTLHELQGAVVDYVKENEVYYQNHFLPSGQAIASWFSDKNYFYERAMATLPEMTEGEQYKTVLRSENSKKMHAYLAWTFFDQSGRTITTTYQNGPEMVLKVPKGTRSYRLDLLSAGTGDFTFHEVTIAPEVDGRLLDGDQAVTDHLSAYLDMPKTLASKTLRVVLTEPELDRTNYPINAVQPSPQAVLYLATDLVHCQSYYDEKALDIINQAKKQAKAKSVEFVGYGPISALTALLYRRAVKNATAVLPEGENLELPAGHRTLSSGLQAFLNALPKKIEELRGADDQVLVNQVLAQNPSPLKAPETRADLLSSLNYLDWPLSKKEEKTKLKQEKKAVKEAVKQVDEQAVIEQSELETDDDATVFERRKHMKEIRHEQAKQLVDKNKHSGSSQQRLQDFFVRNRH</sequence>
<reference evidence="2 3" key="1">
    <citation type="submission" date="2022-06" db="EMBL/GenBank/DDBJ databases">
        <title>Fructobacillus taiwanensis sp. nov., isolated from the honeybee.</title>
        <authorList>
            <person name="Chen Y.-S."/>
            <person name="Wang L.-T."/>
            <person name="Lee Y.-S."/>
            <person name="Chang Y.-C."/>
            <person name="Wu H.-C."/>
            <person name="Liao C.-Y."/>
            <person name="Chen W.-H."/>
            <person name="Deng J.-N."/>
            <person name="Wang Y.-H."/>
        </authorList>
    </citation>
    <scope>NUCLEOTIDE SEQUENCE [LARGE SCALE GENOMIC DNA]</scope>
    <source>
        <strain evidence="2 3">W13</strain>
    </source>
</reference>
<evidence type="ECO:0000313" key="2">
    <source>
        <dbReference type="EMBL" id="MCO0832189.1"/>
    </source>
</evidence>
<comment type="caution">
    <text evidence="2">The sequence shown here is derived from an EMBL/GenBank/DDBJ whole genome shotgun (WGS) entry which is preliminary data.</text>
</comment>
<evidence type="ECO:0000313" key="3">
    <source>
        <dbReference type="Proteomes" id="UP001523234"/>
    </source>
</evidence>
<dbReference type="RefSeq" id="WP_252443113.1">
    <property type="nucleotide sequence ID" value="NZ_JAMWYK010000003.1"/>
</dbReference>
<proteinExistence type="predicted"/>
<dbReference type="Pfam" id="PF15432">
    <property type="entry name" value="Sec-ASP3"/>
    <property type="match status" value="1"/>
</dbReference>
<dbReference type="EMBL" id="JAMWYK010000003">
    <property type="protein sequence ID" value="MCO0832189.1"/>
    <property type="molecule type" value="Genomic_DNA"/>
</dbReference>
<evidence type="ECO:0000256" key="1">
    <source>
        <dbReference type="SAM" id="MobiDB-lite"/>
    </source>
</evidence>
<name>A0ABT0ZQB6_9LACO</name>
<protein>
    <submittedName>
        <fullName evidence="2">Accessory Sec system protein Asp3</fullName>
    </submittedName>
</protein>
<feature type="region of interest" description="Disordered" evidence="1">
    <location>
        <begin position="389"/>
        <end position="414"/>
    </location>
</feature>
<dbReference type="NCBIfam" id="TIGR03711">
    <property type="entry name" value="acc_sec_asp3"/>
    <property type="match status" value="1"/>
</dbReference>
<accession>A0ABT0ZQB6</accession>
<dbReference type="InterPro" id="IPR022259">
    <property type="entry name" value="Acessory_Sec_prot_Asp3"/>
</dbReference>